<accession>A0ABT1TKB0</accession>
<evidence type="ECO:0000313" key="1">
    <source>
        <dbReference type="EMBL" id="MCQ8105893.1"/>
    </source>
</evidence>
<evidence type="ECO:0000313" key="2">
    <source>
        <dbReference type="Proteomes" id="UP001524499"/>
    </source>
</evidence>
<reference evidence="1 2" key="1">
    <citation type="submission" date="2022-07" db="EMBL/GenBank/DDBJ databases">
        <title>Methylomonas rivi sp. nov., Methylomonas rosea sp. nov., Methylomonas aureus sp. nov. and Methylomonas subterranea sp. nov., four novel methanotrophs isolated from a freshwater creek and the deep terrestrial subsurface.</title>
        <authorList>
            <person name="Abin C."/>
            <person name="Sankaranarayanan K."/>
            <person name="Garner C."/>
            <person name="Sindelar R."/>
            <person name="Kotary K."/>
            <person name="Garner R."/>
            <person name="Barclay S."/>
            <person name="Lawson P."/>
            <person name="Krumholz L."/>
        </authorList>
    </citation>
    <scope>NUCLEOTIDE SEQUENCE [LARGE SCALE GENOMIC DNA]</scope>
    <source>
        <strain evidence="1 2">SURF-2</strain>
    </source>
</reference>
<evidence type="ECO:0008006" key="3">
    <source>
        <dbReference type="Google" id="ProtNLM"/>
    </source>
</evidence>
<protein>
    <recommendedName>
        <fullName evidence="3">DUF4145 domain-containing protein</fullName>
    </recommendedName>
</protein>
<dbReference type="EMBL" id="JANIBJ010000040">
    <property type="protein sequence ID" value="MCQ8105893.1"/>
    <property type="molecule type" value="Genomic_DNA"/>
</dbReference>
<dbReference type="Proteomes" id="UP001524499">
    <property type="component" value="Unassembled WGS sequence"/>
</dbReference>
<keyword evidence="2" id="KW-1185">Reference proteome</keyword>
<sequence>MEKTSHEWSPESLFAKAQKYAEVMFEHQDTNWQFGLWSAFVLEMLIRSAVAKTSPVLLADLKEWHNLLFALGKPIKKSKFVAKSASITSLITRVGDLAEDFTTDHANFCVSHVERRNSEVHSGNMPFENFGSASWLPNFFTVCDVLAREVDESLESLFGTEIARQAREEIDALKDENAQAVKGTIAAHKAMWEKKTAEEQDQAHKQANTVALRHYGHRVSCPVCQSTGLLLGKAVGEVKREVDDGGIIEKQVMRPESFQCVACGLKINGYSKLIASGLGDTYTATSHYDAIEYFEVDIDEHIRGMMEDDNNEY</sequence>
<name>A0ABT1TKB0_9GAMM</name>
<gene>
    <name evidence="1" type="ORF">NP590_17425</name>
</gene>
<dbReference type="RefSeq" id="WP_256603929.1">
    <property type="nucleotide sequence ID" value="NZ_JANIBJ010000040.1"/>
</dbReference>
<proteinExistence type="predicted"/>
<comment type="caution">
    <text evidence="1">The sequence shown here is derived from an EMBL/GenBank/DDBJ whole genome shotgun (WGS) entry which is preliminary data.</text>
</comment>
<organism evidence="1 2">
    <name type="scientific">Methylomonas subterranea</name>
    <dbReference type="NCBI Taxonomy" id="2952225"/>
    <lineage>
        <taxon>Bacteria</taxon>
        <taxon>Pseudomonadati</taxon>
        <taxon>Pseudomonadota</taxon>
        <taxon>Gammaproteobacteria</taxon>
        <taxon>Methylococcales</taxon>
        <taxon>Methylococcaceae</taxon>
        <taxon>Methylomonas</taxon>
    </lineage>
</organism>